<proteinExistence type="predicted"/>
<reference evidence="1 2" key="1">
    <citation type="submission" date="2020-09" db="EMBL/GenBank/DDBJ databases">
        <title>Characterization and genome sequencing of Ruminiclostridium sp. nov. MA18.</title>
        <authorList>
            <person name="Rettenmaier R."/>
            <person name="Kowollik M.-L."/>
            <person name="Liebl W."/>
            <person name="Zverlov V."/>
        </authorList>
    </citation>
    <scope>NUCLEOTIDE SEQUENCE [LARGE SCALE GENOMIC DNA]</scope>
    <source>
        <strain evidence="1 2">MA18</strain>
    </source>
</reference>
<dbReference type="EMBL" id="CP061336">
    <property type="protein sequence ID" value="QNU66015.1"/>
    <property type="molecule type" value="Genomic_DNA"/>
</dbReference>
<dbReference type="RefSeq" id="WP_137696763.1">
    <property type="nucleotide sequence ID" value="NZ_CP061336.1"/>
</dbReference>
<accession>A0A4U7JLA5</accession>
<protein>
    <submittedName>
        <fullName evidence="1">Uncharacterized protein</fullName>
    </submittedName>
</protein>
<sequence length="187" mass="21195">MLEIFNFLDKYTGVLQAIGTMLAAITSIFAIVVSIITYESQRRFNVNSVKPILNIVFGDYETHIFIRVHNNGLGPAIIKNLQCENIKNEKANSVIELIPQEIIIKTQMGSKIVNLHSFNDFVESIEGRVIAPDNEITLVSYTPTDALDIQGIRQILKDLVIRVDYADIYDNKQSSCIRDCKWFGRTL</sequence>
<dbReference type="AlphaFoldDB" id="A0A4U7JLA5"/>
<organism evidence="1 2">
    <name type="scientific">Ruminiclostridium herbifermentans</name>
    <dbReference type="NCBI Taxonomy" id="2488810"/>
    <lineage>
        <taxon>Bacteria</taxon>
        <taxon>Bacillati</taxon>
        <taxon>Bacillota</taxon>
        <taxon>Clostridia</taxon>
        <taxon>Eubacteriales</taxon>
        <taxon>Oscillospiraceae</taxon>
        <taxon>Ruminiclostridium</taxon>
    </lineage>
</organism>
<dbReference type="OrthoDB" id="2085355at2"/>
<name>A0A4U7JLA5_9FIRM</name>
<gene>
    <name evidence="1" type="ORF">EHE19_014140</name>
</gene>
<dbReference type="KEGG" id="rher:EHE19_014140"/>
<dbReference type="Proteomes" id="UP000306409">
    <property type="component" value="Chromosome"/>
</dbReference>
<evidence type="ECO:0000313" key="2">
    <source>
        <dbReference type="Proteomes" id="UP000306409"/>
    </source>
</evidence>
<evidence type="ECO:0000313" key="1">
    <source>
        <dbReference type="EMBL" id="QNU66015.1"/>
    </source>
</evidence>
<keyword evidence="2" id="KW-1185">Reference proteome</keyword>